<proteinExistence type="predicted"/>
<dbReference type="OrthoDB" id="7668193at2759"/>
<dbReference type="Proteomes" id="UP000092321">
    <property type="component" value="Unassembled WGS sequence"/>
</dbReference>
<name>A0A1B7TA65_9ASCO</name>
<accession>A0A1B7TA65</accession>
<dbReference type="InterPro" id="IPR036322">
    <property type="entry name" value="WD40_repeat_dom_sf"/>
</dbReference>
<dbReference type="EMBL" id="LXPE01000068">
    <property type="protein sequence ID" value="OBA25585.1"/>
    <property type="molecule type" value="Genomic_DNA"/>
</dbReference>
<sequence>MLKTFTIRQQTSKIVSLYGSTNIIVSVDEFKERYFFDIFRKKGMQLEEMKLLSGDSNNNSLITNNKLMNNNNVEGGKEGKPTKLLLEGMAGEDYSYSLYSDHVLRFADIKDYETVLFEMPVNVLNFSNILVIPLDKDNNNNNQKSCFHIVTVSTTDSDCFDVYFVDILEAKTFNRLLKKVNFSGKECHFGNIMQFSYIDDINSIAVGYEDGSVCTFRMNEKFNEIETNDCILYFKDEYEQKLKEQTECDHPILSFEYSLKKATLFMGHAKSSCIFTYNFSDKKIDKLKFDNIFSVSNISNLNETNVLFSTWENGNLYKLDTIGSDPILEIIYNIPEKPNIQMVDIDPTGDTTMAHPFKEAQRDYNKITCLKVIYKEQLQKSYLNKTSKVLLKRYSQVIGHDHVVIGLQSGVVTIIQL</sequence>
<reference evidence="2" key="1">
    <citation type="journal article" date="2016" name="Proc. Natl. Acad. Sci. U.S.A.">
        <title>Comparative genomics of biotechnologically important yeasts.</title>
        <authorList>
            <person name="Riley R."/>
            <person name="Haridas S."/>
            <person name="Wolfe K.H."/>
            <person name="Lopes M.R."/>
            <person name="Hittinger C.T."/>
            <person name="Goeker M."/>
            <person name="Salamov A.A."/>
            <person name="Wisecaver J.H."/>
            <person name="Long T.M."/>
            <person name="Calvey C.H."/>
            <person name="Aerts A.L."/>
            <person name="Barry K.W."/>
            <person name="Choi C."/>
            <person name="Clum A."/>
            <person name="Coughlan A.Y."/>
            <person name="Deshpande S."/>
            <person name="Douglass A.P."/>
            <person name="Hanson S.J."/>
            <person name="Klenk H.-P."/>
            <person name="LaButti K.M."/>
            <person name="Lapidus A."/>
            <person name="Lindquist E.A."/>
            <person name="Lipzen A.M."/>
            <person name="Meier-Kolthoff J.P."/>
            <person name="Ohm R.A."/>
            <person name="Otillar R.P."/>
            <person name="Pangilinan J.L."/>
            <person name="Peng Y."/>
            <person name="Rokas A."/>
            <person name="Rosa C.A."/>
            <person name="Scheuner C."/>
            <person name="Sibirny A.A."/>
            <person name="Slot J.C."/>
            <person name="Stielow J.B."/>
            <person name="Sun H."/>
            <person name="Kurtzman C.P."/>
            <person name="Blackwell M."/>
            <person name="Grigoriev I.V."/>
            <person name="Jeffries T.W."/>
        </authorList>
    </citation>
    <scope>NUCLEOTIDE SEQUENCE [LARGE SCALE GENOMIC DNA]</scope>
    <source>
        <strain evidence="2">NRRL Y-1626</strain>
    </source>
</reference>
<gene>
    <name evidence="1" type="ORF">HANVADRAFT_53822</name>
</gene>
<keyword evidence="2" id="KW-1185">Reference proteome</keyword>
<dbReference type="SUPFAM" id="SSF50978">
    <property type="entry name" value="WD40 repeat-like"/>
    <property type="match status" value="1"/>
</dbReference>
<organism evidence="1 2">
    <name type="scientific">Hanseniaspora valbyensis NRRL Y-1626</name>
    <dbReference type="NCBI Taxonomy" id="766949"/>
    <lineage>
        <taxon>Eukaryota</taxon>
        <taxon>Fungi</taxon>
        <taxon>Dikarya</taxon>
        <taxon>Ascomycota</taxon>
        <taxon>Saccharomycotina</taxon>
        <taxon>Saccharomycetes</taxon>
        <taxon>Saccharomycodales</taxon>
        <taxon>Saccharomycodaceae</taxon>
        <taxon>Hanseniaspora</taxon>
    </lineage>
</organism>
<evidence type="ECO:0000313" key="1">
    <source>
        <dbReference type="EMBL" id="OBA25585.1"/>
    </source>
</evidence>
<protein>
    <recommendedName>
        <fullName evidence="3">Ribosome biogenesis protein NSA1</fullName>
    </recommendedName>
</protein>
<comment type="caution">
    <text evidence="1">The sequence shown here is derived from an EMBL/GenBank/DDBJ whole genome shotgun (WGS) entry which is preliminary data.</text>
</comment>
<dbReference type="AlphaFoldDB" id="A0A1B7TA65"/>
<evidence type="ECO:0008006" key="3">
    <source>
        <dbReference type="Google" id="ProtNLM"/>
    </source>
</evidence>
<evidence type="ECO:0000313" key="2">
    <source>
        <dbReference type="Proteomes" id="UP000092321"/>
    </source>
</evidence>